<evidence type="ECO:0000256" key="8">
    <source>
        <dbReference type="HAMAP-Rule" id="MF_01109"/>
    </source>
</evidence>
<comment type="function">
    <text evidence="1">Reversibly catalyzes the transfer of the carbamoyl group from carbamoyl phosphate (CP) to the N(epsilon) atom of ornithine (ORN) to produce L-citrulline.</text>
</comment>
<name>A0ABQ4MJA4_9BACL</name>
<keyword evidence="12" id="KW-1185">Reference proteome</keyword>
<protein>
    <recommendedName>
        <fullName evidence="5 8">Ornithine carbamoyltransferase</fullName>
        <shortName evidence="8">OTCase</shortName>
        <ecNumber evidence="4 8">2.1.3.3</ecNumber>
    </recommendedName>
</protein>
<dbReference type="PRINTS" id="PR00102">
    <property type="entry name" value="OTCASE"/>
</dbReference>
<dbReference type="InterPro" id="IPR036901">
    <property type="entry name" value="Asp/Orn_carbamoylTrfase_sf"/>
</dbReference>
<dbReference type="PRINTS" id="PR00100">
    <property type="entry name" value="AOTCASE"/>
</dbReference>
<gene>
    <name evidence="11" type="ORF">J42TS3_51090</name>
</gene>
<dbReference type="SUPFAM" id="SSF53671">
    <property type="entry name" value="Aspartate/ornithine carbamoyltransferase"/>
    <property type="match status" value="1"/>
</dbReference>
<dbReference type="RefSeq" id="WP_211022609.1">
    <property type="nucleotide sequence ID" value="NZ_BOSL01000030.1"/>
</dbReference>
<dbReference type="PROSITE" id="PS00097">
    <property type="entry name" value="CARBAMOYLTRANSFERASE"/>
    <property type="match status" value="1"/>
</dbReference>
<dbReference type="PANTHER" id="PTHR45753:SF3">
    <property type="entry name" value="ORNITHINE TRANSCARBAMYLASE, MITOCHONDRIAL"/>
    <property type="match status" value="1"/>
</dbReference>
<dbReference type="PANTHER" id="PTHR45753">
    <property type="entry name" value="ORNITHINE CARBAMOYLTRANSFERASE, MITOCHONDRIAL"/>
    <property type="match status" value="1"/>
</dbReference>
<feature type="binding site" evidence="8">
    <location>
        <position position="177"/>
    </location>
    <ligand>
        <name>L-ornithine</name>
        <dbReference type="ChEBI" id="CHEBI:46911"/>
    </ligand>
</feature>
<feature type="binding site" evidence="8">
    <location>
        <begin position="245"/>
        <end position="246"/>
    </location>
    <ligand>
        <name>L-ornithine</name>
        <dbReference type="ChEBI" id="CHEBI:46911"/>
    </ligand>
</feature>
<feature type="domain" description="Aspartate/ornithine carbamoyltransferase Asp/Orn-binding" evidence="9">
    <location>
        <begin position="165"/>
        <end position="319"/>
    </location>
</feature>
<evidence type="ECO:0000259" key="10">
    <source>
        <dbReference type="Pfam" id="PF02729"/>
    </source>
</evidence>
<dbReference type="InterPro" id="IPR006132">
    <property type="entry name" value="Asp/Orn_carbamoyltranf_P-bd"/>
</dbReference>
<keyword evidence="8" id="KW-0963">Cytoplasm</keyword>
<evidence type="ECO:0000256" key="3">
    <source>
        <dbReference type="ARBA" id="ARBA00007805"/>
    </source>
</evidence>
<dbReference type="Pfam" id="PF00185">
    <property type="entry name" value="OTCace"/>
    <property type="match status" value="1"/>
</dbReference>
<dbReference type="EC" id="2.1.3.3" evidence="4 8"/>
<keyword evidence="6 8" id="KW-0808">Transferase</keyword>
<dbReference type="Proteomes" id="UP000679992">
    <property type="component" value="Unassembled WGS sequence"/>
</dbReference>
<evidence type="ECO:0000256" key="7">
    <source>
        <dbReference type="ARBA" id="ARBA00048772"/>
    </source>
</evidence>
<feature type="binding site" evidence="8">
    <location>
        <begin position="146"/>
        <end position="149"/>
    </location>
    <ligand>
        <name>carbamoyl phosphate</name>
        <dbReference type="ChEBI" id="CHEBI:58228"/>
    </ligand>
</feature>
<comment type="catalytic activity">
    <reaction evidence="7 8">
        <text>carbamoyl phosphate + L-ornithine = L-citrulline + phosphate + H(+)</text>
        <dbReference type="Rhea" id="RHEA:19513"/>
        <dbReference type="ChEBI" id="CHEBI:15378"/>
        <dbReference type="ChEBI" id="CHEBI:43474"/>
        <dbReference type="ChEBI" id="CHEBI:46911"/>
        <dbReference type="ChEBI" id="CHEBI:57743"/>
        <dbReference type="ChEBI" id="CHEBI:58228"/>
        <dbReference type="EC" id="2.1.3.3"/>
    </reaction>
</comment>
<feature type="binding site" evidence="8">
    <location>
        <begin position="68"/>
        <end position="71"/>
    </location>
    <ligand>
        <name>carbamoyl phosphate</name>
        <dbReference type="ChEBI" id="CHEBI:58228"/>
    </ligand>
</feature>
<feature type="binding site" evidence="8">
    <location>
        <position position="119"/>
    </location>
    <ligand>
        <name>carbamoyl phosphate</name>
        <dbReference type="ChEBI" id="CHEBI:58228"/>
    </ligand>
</feature>
<feature type="binding site" evidence="8">
    <location>
        <position position="241"/>
    </location>
    <ligand>
        <name>L-ornithine</name>
        <dbReference type="ChEBI" id="CHEBI:46911"/>
    </ligand>
</feature>
<feature type="binding site" evidence="8">
    <location>
        <begin position="281"/>
        <end position="282"/>
    </location>
    <ligand>
        <name>carbamoyl phosphate</name>
        <dbReference type="ChEBI" id="CHEBI:58228"/>
    </ligand>
</feature>
<evidence type="ECO:0000256" key="5">
    <source>
        <dbReference type="ARBA" id="ARBA00016634"/>
    </source>
</evidence>
<evidence type="ECO:0000313" key="11">
    <source>
        <dbReference type="EMBL" id="GIP56074.1"/>
    </source>
</evidence>
<evidence type="ECO:0000313" key="12">
    <source>
        <dbReference type="Proteomes" id="UP000679992"/>
    </source>
</evidence>
<feature type="domain" description="Aspartate/ornithine carbamoyltransferase carbamoyl-P binding" evidence="10">
    <location>
        <begin position="19"/>
        <end position="159"/>
    </location>
</feature>
<dbReference type="Gene3D" id="3.40.50.1370">
    <property type="entry name" value="Aspartate/ornithine carbamoyltransferase"/>
    <property type="match status" value="2"/>
</dbReference>
<comment type="pathway">
    <text evidence="2">Amino-acid biosynthesis; L-arginine biosynthesis; L-arginine from L-ornithine and carbamoyl phosphate: step 1/3.</text>
</comment>
<evidence type="ECO:0000256" key="4">
    <source>
        <dbReference type="ARBA" id="ARBA00013007"/>
    </source>
</evidence>
<feature type="binding site" evidence="8">
    <location>
        <position position="309"/>
    </location>
    <ligand>
        <name>carbamoyl phosphate</name>
        <dbReference type="ChEBI" id="CHEBI:58228"/>
    </ligand>
</feature>
<evidence type="ECO:0000256" key="1">
    <source>
        <dbReference type="ARBA" id="ARBA00003822"/>
    </source>
</evidence>
<dbReference type="EMBL" id="BOSL01000030">
    <property type="protein sequence ID" value="GIP56074.1"/>
    <property type="molecule type" value="Genomic_DNA"/>
</dbReference>
<dbReference type="InterPro" id="IPR002292">
    <property type="entry name" value="Orn/put_carbamltrans"/>
</dbReference>
<evidence type="ECO:0000256" key="2">
    <source>
        <dbReference type="ARBA" id="ARBA00004975"/>
    </source>
</evidence>
<accession>A0ABQ4MJA4</accession>
<comment type="similarity">
    <text evidence="3 8">Belongs to the aspartate/ornithine carbamoyltransferase superfamily. OTCase family.</text>
</comment>
<evidence type="ECO:0000259" key="9">
    <source>
        <dbReference type="Pfam" id="PF00185"/>
    </source>
</evidence>
<feature type="binding site" evidence="8">
    <location>
        <position position="95"/>
    </location>
    <ligand>
        <name>carbamoyl phosphate</name>
        <dbReference type="ChEBI" id="CHEBI:58228"/>
    </ligand>
</feature>
<dbReference type="NCBIfam" id="TIGR00658">
    <property type="entry name" value="orni_carb_tr"/>
    <property type="match status" value="1"/>
</dbReference>
<sequence>MSLTESTKDTSISIGLKGRDLLELDDYTTEEIQYLIDLAIEIKAKQKNGEVYQPLKGKTIGLIFEKSSTRTRVSFEVGMFQLGGHALFLSKNDIQLGRGETIADTAGVMSRYLDGIMIRTFGHDKVVDLAKYASIPVINGLSDLAHPCQVLADYQTIYEHKGVLKGLKLAYVSDGNNMAHSLMIGGAKLGVHVSVASPEGYEPDPQVVASAQEIAKSTGAIIEVVRDPKDAVKDADVIYSDVWASMGFEEEQKAREIAFASYQVDEALAAHAKPDYLFMHCLPAHRGEEVSEGVIDGKHSVIFDQAENRLHAQKALMAALMG</sequence>
<proteinExistence type="inferred from homology"/>
<comment type="caution">
    <text evidence="11">The sequence shown here is derived from an EMBL/GenBank/DDBJ whole genome shotgun (WGS) entry which is preliminary data.</text>
</comment>
<comment type="subcellular location">
    <subcellularLocation>
        <location evidence="8">Cytoplasm</location>
    </subcellularLocation>
</comment>
<dbReference type="NCBIfam" id="NF001986">
    <property type="entry name" value="PRK00779.1"/>
    <property type="match status" value="1"/>
</dbReference>
<reference evidence="11 12" key="1">
    <citation type="submission" date="2021-03" db="EMBL/GenBank/DDBJ databases">
        <title>Antimicrobial resistance genes in bacteria isolated from Japanese honey, and their potential for conferring macrolide and lincosamide resistance in the American foulbrood pathogen Paenibacillus larvae.</title>
        <authorList>
            <person name="Okamoto M."/>
            <person name="Kumagai M."/>
            <person name="Kanamori H."/>
            <person name="Takamatsu D."/>
        </authorList>
    </citation>
    <scope>NUCLEOTIDE SEQUENCE [LARGE SCALE GENOMIC DNA]</scope>
    <source>
        <strain evidence="11 12">J42TS3</strain>
    </source>
</reference>
<dbReference type="InterPro" id="IPR024904">
    <property type="entry name" value="OTCase_ArgI"/>
</dbReference>
<dbReference type="Pfam" id="PF02729">
    <property type="entry name" value="OTCace_N"/>
    <property type="match status" value="1"/>
</dbReference>
<evidence type="ECO:0000256" key="6">
    <source>
        <dbReference type="ARBA" id="ARBA00022679"/>
    </source>
</evidence>
<dbReference type="InterPro" id="IPR006130">
    <property type="entry name" value="Asp/Orn_carbamoylTrfase"/>
</dbReference>
<dbReference type="HAMAP" id="MF_01109">
    <property type="entry name" value="OTCase"/>
    <property type="match status" value="1"/>
</dbReference>
<dbReference type="InterPro" id="IPR006131">
    <property type="entry name" value="Asp_carbamoyltransf_Asp/Orn-bd"/>
</dbReference>
<organism evidence="11 12">
    <name type="scientific">Paenibacillus vini</name>
    <dbReference type="NCBI Taxonomy" id="1476024"/>
    <lineage>
        <taxon>Bacteria</taxon>
        <taxon>Bacillati</taxon>
        <taxon>Bacillota</taxon>
        <taxon>Bacilli</taxon>
        <taxon>Bacillales</taxon>
        <taxon>Paenibacillaceae</taxon>
        <taxon>Paenibacillus</taxon>
    </lineage>
</organism>